<dbReference type="STRING" id="1193713.GCA_001636315_05162"/>
<dbReference type="KEGG" id="nmk:CHR53_13620"/>
<dbReference type="OrthoDB" id="53505at2"/>
<evidence type="ECO:0000313" key="2">
    <source>
        <dbReference type="EMBL" id="AZU62240.1"/>
    </source>
</evidence>
<gene>
    <name evidence="2" type="ORF">CHR53_13620</name>
</gene>
<dbReference type="GO" id="GO:0016787">
    <property type="term" value="F:hydrolase activity"/>
    <property type="evidence" value="ECO:0007669"/>
    <property type="project" value="UniProtKB-KW"/>
</dbReference>
<evidence type="ECO:0000259" key="1">
    <source>
        <dbReference type="Pfam" id="PF00561"/>
    </source>
</evidence>
<dbReference type="PANTHER" id="PTHR43433">
    <property type="entry name" value="HYDROLASE, ALPHA/BETA FOLD FAMILY PROTEIN"/>
    <property type="match status" value="1"/>
</dbReference>
<feature type="domain" description="AB hydrolase-1" evidence="1">
    <location>
        <begin position="42"/>
        <end position="325"/>
    </location>
</feature>
<dbReference type="SUPFAM" id="SSF53474">
    <property type="entry name" value="alpha/beta-Hydrolases"/>
    <property type="match status" value="1"/>
</dbReference>
<dbReference type="InterPro" id="IPR029058">
    <property type="entry name" value="AB_hydrolase_fold"/>
</dbReference>
<dbReference type="InterPro" id="IPR050471">
    <property type="entry name" value="AB_hydrolase"/>
</dbReference>
<keyword evidence="2" id="KW-0378">Hydrolase</keyword>
<dbReference type="Gene3D" id="3.40.50.1820">
    <property type="entry name" value="alpha/beta hydrolase"/>
    <property type="match status" value="1"/>
</dbReference>
<proteinExistence type="predicted"/>
<protein>
    <submittedName>
        <fullName evidence="2">Alpha/beta hydrolase</fullName>
    </submittedName>
</protein>
<keyword evidence="3" id="KW-1185">Reference proteome</keyword>
<reference evidence="2 3" key="1">
    <citation type="submission" date="2017-07" db="EMBL/GenBank/DDBJ databases">
        <title>The complete genome sequence of Bacillus mesonae strain H20-5, an efficient strain improving plant abiotic stress resistance.</title>
        <authorList>
            <person name="Kim S.Y."/>
            <person name="Song H."/>
            <person name="Sang M.K."/>
            <person name="Weon H.-Y."/>
            <person name="Song J."/>
        </authorList>
    </citation>
    <scope>NUCLEOTIDE SEQUENCE [LARGE SCALE GENOMIC DNA]</scope>
    <source>
        <strain evidence="2 3">H20-5</strain>
    </source>
</reference>
<sequence length="339" mass="38948">MKLFSRKPNFIISEKGISSIETLVIGGTQQSILIQTENPANPILLMLHGGPSMPVPGLSNRGQDYALVTCTKQLVKHFTLVFWDQRGTGKSYSKQIPSETMHLKQFISDANELTDYLLTRFKQLKLHLAAHSWGTVIGLSLVKQFPEKFYSYTAFSQITNWVENDKLCYQWVLERAKETSNQKAIKELTEVGPPPYLKGFKQWGVLRKWLLKYKSMVYDAGDKGSATYAKAAKIMFTSPDYSFVNIYHSLVSGFKLSYTEQMIQDLNGFNFFTNVPKVEIPVYFIHGEKETHVFPELIQRYFDQLEAPSKKLFWSKKSSHAFHFNDAEENEQILIKNLV</sequence>
<dbReference type="RefSeq" id="WP_127486966.1">
    <property type="nucleotide sequence ID" value="NZ_CP022572.1"/>
</dbReference>
<name>A0A3Q9QSL6_9BACI</name>
<dbReference type="EMBL" id="CP022572">
    <property type="protein sequence ID" value="AZU62240.1"/>
    <property type="molecule type" value="Genomic_DNA"/>
</dbReference>
<dbReference type="InterPro" id="IPR000073">
    <property type="entry name" value="AB_hydrolase_1"/>
</dbReference>
<accession>A0A3Q9QSL6</accession>
<organism evidence="2 3">
    <name type="scientific">Neobacillus mesonae</name>
    <dbReference type="NCBI Taxonomy" id="1193713"/>
    <lineage>
        <taxon>Bacteria</taxon>
        <taxon>Bacillati</taxon>
        <taxon>Bacillota</taxon>
        <taxon>Bacilli</taxon>
        <taxon>Bacillales</taxon>
        <taxon>Bacillaceae</taxon>
        <taxon>Neobacillus</taxon>
    </lineage>
</organism>
<dbReference type="AlphaFoldDB" id="A0A3Q9QSL6"/>
<dbReference type="PANTHER" id="PTHR43433:SF5">
    <property type="entry name" value="AB HYDROLASE-1 DOMAIN-CONTAINING PROTEIN"/>
    <property type="match status" value="1"/>
</dbReference>
<dbReference type="Proteomes" id="UP000282892">
    <property type="component" value="Chromosome"/>
</dbReference>
<dbReference type="Pfam" id="PF00561">
    <property type="entry name" value="Abhydrolase_1"/>
    <property type="match status" value="1"/>
</dbReference>
<evidence type="ECO:0000313" key="3">
    <source>
        <dbReference type="Proteomes" id="UP000282892"/>
    </source>
</evidence>